<dbReference type="EMBL" id="KN847046">
    <property type="protein sequence ID" value="KIW22957.1"/>
    <property type="molecule type" value="Genomic_DNA"/>
</dbReference>
<sequence length="293" mass="29899">MEIFLCLSSLILAVAGDISLQTFNDDNCGGGGGTAIQNIHANGKDTTDSSGCQAQGQFNSVNVVSVDSGFQCNIYGDSACQNFLETVSTVACTPVIGQAAICFNQAAFDNPFVESTSNVAVGALAIQIFGGDTLQNQINNVVNQACASGTACDPTNTLVLSQTISPSNIACNEGLQLIDPGACSSEDCTTTIAMSGGFNDNNQRDYMKGLMQKALDTVPSPVSFVGVQVVDKDKAVQASMTVSVNSQCTSVPPPSGFQCSDALKDTVSAALATVPGVGGVSSLVFQVACDVAG</sequence>
<dbReference type="Proteomes" id="UP000054466">
    <property type="component" value="Unassembled WGS sequence"/>
</dbReference>
<gene>
    <name evidence="2" type="ORF">PV07_11197</name>
</gene>
<proteinExistence type="predicted"/>
<dbReference type="VEuPathDB" id="FungiDB:PV07_11197"/>
<evidence type="ECO:0000313" key="3">
    <source>
        <dbReference type="Proteomes" id="UP000054466"/>
    </source>
</evidence>
<feature type="chain" id="PRO_5002253540" evidence="1">
    <location>
        <begin position="17"/>
        <end position="293"/>
    </location>
</feature>
<dbReference type="AlphaFoldDB" id="A0A0D2ADJ4"/>
<dbReference type="RefSeq" id="XP_016243173.1">
    <property type="nucleotide sequence ID" value="XM_016398611.1"/>
</dbReference>
<keyword evidence="1" id="KW-0732">Signal</keyword>
<dbReference type="HOGENOM" id="CLU_997557_0_0_1"/>
<dbReference type="OrthoDB" id="5350342at2759"/>
<name>A0A0D2ADJ4_9EURO</name>
<evidence type="ECO:0000256" key="1">
    <source>
        <dbReference type="SAM" id="SignalP"/>
    </source>
</evidence>
<protein>
    <submittedName>
        <fullName evidence="2">Uncharacterized protein</fullName>
    </submittedName>
</protein>
<organism evidence="2 3">
    <name type="scientific">Cladophialophora immunda</name>
    <dbReference type="NCBI Taxonomy" id="569365"/>
    <lineage>
        <taxon>Eukaryota</taxon>
        <taxon>Fungi</taxon>
        <taxon>Dikarya</taxon>
        <taxon>Ascomycota</taxon>
        <taxon>Pezizomycotina</taxon>
        <taxon>Eurotiomycetes</taxon>
        <taxon>Chaetothyriomycetidae</taxon>
        <taxon>Chaetothyriales</taxon>
        <taxon>Herpotrichiellaceae</taxon>
        <taxon>Cladophialophora</taxon>
    </lineage>
</organism>
<evidence type="ECO:0000313" key="2">
    <source>
        <dbReference type="EMBL" id="KIW22957.1"/>
    </source>
</evidence>
<accession>A0A0D2ADJ4</accession>
<keyword evidence="3" id="KW-1185">Reference proteome</keyword>
<feature type="signal peptide" evidence="1">
    <location>
        <begin position="1"/>
        <end position="16"/>
    </location>
</feature>
<reference evidence="2 3" key="1">
    <citation type="submission" date="2015-01" db="EMBL/GenBank/DDBJ databases">
        <title>The Genome Sequence of Cladophialophora immunda CBS83496.</title>
        <authorList>
            <consortium name="The Broad Institute Genomics Platform"/>
            <person name="Cuomo C."/>
            <person name="de Hoog S."/>
            <person name="Gorbushina A."/>
            <person name="Stielow B."/>
            <person name="Teixiera M."/>
            <person name="Abouelleil A."/>
            <person name="Chapman S.B."/>
            <person name="Priest M."/>
            <person name="Young S.K."/>
            <person name="Wortman J."/>
            <person name="Nusbaum C."/>
            <person name="Birren B."/>
        </authorList>
    </citation>
    <scope>NUCLEOTIDE SEQUENCE [LARGE SCALE GENOMIC DNA]</scope>
    <source>
        <strain evidence="2 3">CBS 83496</strain>
    </source>
</reference>
<dbReference type="GeneID" id="27350391"/>